<gene>
    <name evidence="1" type="ORF">FHS74_004695</name>
</gene>
<name>A0A7X0EEN9_9PROT</name>
<protein>
    <submittedName>
        <fullName evidence="1">Uncharacterized protein</fullName>
    </submittedName>
</protein>
<dbReference type="AlphaFoldDB" id="A0A7X0EEN9"/>
<reference evidence="1 2" key="1">
    <citation type="submission" date="2020-08" db="EMBL/GenBank/DDBJ databases">
        <title>Genomic Encyclopedia of Type Strains, Phase IV (KMG-IV): sequencing the most valuable type-strain genomes for metagenomic binning, comparative biology and taxonomic classification.</title>
        <authorList>
            <person name="Goeker M."/>
        </authorList>
    </citation>
    <scope>NUCLEOTIDE SEQUENCE [LARGE SCALE GENOMIC DNA]</scope>
    <source>
        <strain evidence="1 2">DSM 22198</strain>
    </source>
</reference>
<proteinExistence type="predicted"/>
<evidence type="ECO:0000313" key="1">
    <source>
        <dbReference type="EMBL" id="MBB6254112.1"/>
    </source>
</evidence>
<comment type="caution">
    <text evidence="1">The sequence shown here is derived from an EMBL/GenBank/DDBJ whole genome shotgun (WGS) entry which is preliminary data.</text>
</comment>
<dbReference type="Proteomes" id="UP000539175">
    <property type="component" value="Unassembled WGS sequence"/>
</dbReference>
<dbReference type="EMBL" id="JACIIZ010000015">
    <property type="protein sequence ID" value="MBB6254112.1"/>
    <property type="molecule type" value="Genomic_DNA"/>
</dbReference>
<dbReference type="RefSeq" id="WP_184806022.1">
    <property type="nucleotide sequence ID" value="NZ_JACIIZ010000015.1"/>
</dbReference>
<accession>A0A7X0EEN9</accession>
<sequence>MRPKTNPRPKQALARQMGPGVVIGEFGRSTGHNDTTLPFILEDIAARRIARRCGFSAPTARTIAELAYGRAVVHG</sequence>
<keyword evidence="2" id="KW-1185">Reference proteome</keyword>
<organism evidence="1 2">
    <name type="scientific">Nitrospirillum iridis</name>
    <dbReference type="NCBI Taxonomy" id="765888"/>
    <lineage>
        <taxon>Bacteria</taxon>
        <taxon>Pseudomonadati</taxon>
        <taxon>Pseudomonadota</taxon>
        <taxon>Alphaproteobacteria</taxon>
        <taxon>Rhodospirillales</taxon>
        <taxon>Azospirillaceae</taxon>
        <taxon>Nitrospirillum</taxon>
    </lineage>
</organism>
<evidence type="ECO:0000313" key="2">
    <source>
        <dbReference type="Proteomes" id="UP000539175"/>
    </source>
</evidence>